<keyword evidence="2 6" id="KW-0349">Heme</keyword>
<dbReference type="HOGENOM" id="CLU_060944_2_1_0"/>
<dbReference type="Proteomes" id="UP000005297">
    <property type="component" value="Unassembled WGS sequence"/>
</dbReference>
<sequence length="126" mass="13669">MKKLMMIAASAAFVLSTMALAPVAAQAAAWGKCKACHNFTEKKKVGPGLAGVFGRHVGIMPDMNYSADVKGGDWSWDEAHLREWMCNSKKAVKEFTGNPKARTKMPAQKICDAAKQDEVLAKLKSI</sequence>
<keyword evidence="5 6" id="KW-0408">Iron</keyword>
<dbReference type="PROSITE" id="PS51007">
    <property type="entry name" value="CYTC"/>
    <property type="match status" value="1"/>
</dbReference>
<accession>Q0EXC1</accession>
<evidence type="ECO:0000256" key="6">
    <source>
        <dbReference type="PROSITE-ProRule" id="PRU00433"/>
    </source>
</evidence>
<gene>
    <name evidence="9" type="ORF">SPV1_08026</name>
</gene>
<dbReference type="STRING" id="314344.AL013_02830"/>
<feature type="signal peptide" evidence="7">
    <location>
        <begin position="1"/>
        <end position="21"/>
    </location>
</feature>
<dbReference type="InterPro" id="IPR036909">
    <property type="entry name" value="Cyt_c-like_dom_sf"/>
</dbReference>
<feature type="domain" description="Cytochrome c" evidence="8">
    <location>
        <begin position="21"/>
        <end position="126"/>
    </location>
</feature>
<keyword evidence="4" id="KW-0249">Electron transport</keyword>
<reference evidence="9 10" key="1">
    <citation type="submission" date="2006-09" db="EMBL/GenBank/DDBJ databases">
        <authorList>
            <person name="Emerson D."/>
            <person name="Ferriera S."/>
            <person name="Johnson J."/>
            <person name="Kravitz S."/>
            <person name="Halpern A."/>
            <person name="Remington K."/>
            <person name="Beeson K."/>
            <person name="Tran B."/>
            <person name="Rogers Y.-H."/>
            <person name="Friedman R."/>
            <person name="Venter J.C."/>
        </authorList>
    </citation>
    <scope>NUCLEOTIDE SEQUENCE [LARGE SCALE GENOMIC DNA]</scope>
    <source>
        <strain evidence="9 10">PV-1</strain>
    </source>
</reference>
<dbReference type="InterPro" id="IPR002327">
    <property type="entry name" value="Cyt_c_1A/1B"/>
</dbReference>
<dbReference type="InParanoid" id="Q0EXC1"/>
<evidence type="ECO:0000259" key="8">
    <source>
        <dbReference type="PROSITE" id="PS51007"/>
    </source>
</evidence>
<dbReference type="AlphaFoldDB" id="Q0EXC1"/>
<dbReference type="InterPro" id="IPR009056">
    <property type="entry name" value="Cyt_c-like_dom"/>
</dbReference>
<evidence type="ECO:0000256" key="3">
    <source>
        <dbReference type="ARBA" id="ARBA00022723"/>
    </source>
</evidence>
<keyword evidence="10" id="KW-1185">Reference proteome</keyword>
<dbReference type="eggNOG" id="COG3474">
    <property type="taxonomic scope" value="Bacteria"/>
</dbReference>
<dbReference type="RefSeq" id="WP_009849129.1">
    <property type="nucleotide sequence ID" value="NZ_DS022294.1"/>
</dbReference>
<keyword evidence="3 6" id="KW-0479">Metal-binding</keyword>
<evidence type="ECO:0000256" key="7">
    <source>
        <dbReference type="SAM" id="SignalP"/>
    </source>
</evidence>
<dbReference type="GO" id="GO:0046872">
    <property type="term" value="F:metal ion binding"/>
    <property type="evidence" value="ECO:0007669"/>
    <property type="project" value="UniProtKB-KW"/>
</dbReference>
<evidence type="ECO:0000256" key="5">
    <source>
        <dbReference type="ARBA" id="ARBA00023004"/>
    </source>
</evidence>
<dbReference type="OrthoDB" id="5296246at2"/>
<proteinExistence type="predicted"/>
<keyword evidence="7" id="KW-0732">Signal</keyword>
<protein>
    <submittedName>
        <fullName evidence="9">Cytochrome c2</fullName>
    </submittedName>
</protein>
<keyword evidence="1" id="KW-0813">Transport</keyword>
<evidence type="ECO:0000313" key="10">
    <source>
        <dbReference type="Proteomes" id="UP000005297"/>
    </source>
</evidence>
<evidence type="ECO:0000256" key="4">
    <source>
        <dbReference type="ARBA" id="ARBA00022982"/>
    </source>
</evidence>
<dbReference type="GO" id="GO:0009055">
    <property type="term" value="F:electron transfer activity"/>
    <property type="evidence" value="ECO:0007669"/>
    <property type="project" value="InterPro"/>
</dbReference>
<dbReference type="PRINTS" id="PR00604">
    <property type="entry name" value="CYTCHRMECIAB"/>
</dbReference>
<evidence type="ECO:0000256" key="1">
    <source>
        <dbReference type="ARBA" id="ARBA00022448"/>
    </source>
</evidence>
<dbReference type="Gene3D" id="1.10.760.10">
    <property type="entry name" value="Cytochrome c-like domain"/>
    <property type="match status" value="1"/>
</dbReference>
<organism evidence="9 10">
    <name type="scientific">Mariprofundus ferrooxydans PV-1</name>
    <dbReference type="NCBI Taxonomy" id="314345"/>
    <lineage>
        <taxon>Bacteria</taxon>
        <taxon>Pseudomonadati</taxon>
        <taxon>Pseudomonadota</taxon>
        <taxon>Candidatius Mariprofundia</taxon>
        <taxon>Mariprofundales</taxon>
        <taxon>Mariprofundaceae</taxon>
        <taxon>Mariprofundus</taxon>
    </lineage>
</organism>
<dbReference type="EMBL" id="AATS01000015">
    <property type="protein sequence ID" value="EAU53869.1"/>
    <property type="molecule type" value="Genomic_DNA"/>
</dbReference>
<evidence type="ECO:0000256" key="2">
    <source>
        <dbReference type="ARBA" id="ARBA00022617"/>
    </source>
</evidence>
<dbReference type="SUPFAM" id="SSF46626">
    <property type="entry name" value="Cytochrome c"/>
    <property type="match status" value="1"/>
</dbReference>
<comment type="caution">
    <text evidence="9">The sequence shown here is derived from an EMBL/GenBank/DDBJ whole genome shotgun (WGS) entry which is preliminary data.</text>
</comment>
<dbReference type="GO" id="GO:0020037">
    <property type="term" value="F:heme binding"/>
    <property type="evidence" value="ECO:0007669"/>
    <property type="project" value="InterPro"/>
</dbReference>
<evidence type="ECO:0000313" key="9">
    <source>
        <dbReference type="EMBL" id="EAU53869.1"/>
    </source>
</evidence>
<name>Q0EXC1_9PROT</name>
<feature type="chain" id="PRO_5004171334" evidence="7">
    <location>
        <begin position="22"/>
        <end position="126"/>
    </location>
</feature>